<comment type="pathway">
    <text evidence="1">Protein modification; protein glycosylation.</text>
</comment>
<dbReference type="SUPFAM" id="SSF49785">
    <property type="entry name" value="Galactose-binding domain-like"/>
    <property type="match status" value="1"/>
</dbReference>
<dbReference type="GO" id="GO:0004169">
    <property type="term" value="F:dolichyl-phosphate-mannose-protein mannosyltransferase activity"/>
    <property type="evidence" value="ECO:0007669"/>
    <property type="project" value="UniProtKB-UniRule"/>
</dbReference>
<evidence type="ECO:0000259" key="2">
    <source>
        <dbReference type="Pfam" id="PF13231"/>
    </source>
</evidence>
<keyword evidence="1" id="KW-0328">Glycosyltransferase</keyword>
<feature type="transmembrane region" description="Helical" evidence="1">
    <location>
        <begin position="481"/>
        <end position="502"/>
    </location>
</feature>
<comment type="function">
    <text evidence="1">Protein O-mannosyltransferase that catalyzes the transfer of a single mannose residue from a polyprenol phospho-mannosyl lipidic donor to the hydroxyl group of selected serine and threonine residues in acceptor proteins.</text>
</comment>
<feature type="domain" description="Glycosyltransferase RgtA/B/C/D-like" evidence="2">
    <location>
        <begin position="189"/>
        <end position="331"/>
    </location>
</feature>
<comment type="similarity">
    <text evidence="1">Belongs to the glycosyltransferase 39 family.</text>
</comment>
<reference evidence="4" key="1">
    <citation type="journal article" date="2020" name="mSystems">
        <title>Genome- and Community-Level Interaction Insights into Carbon Utilization and Element Cycling Functions of Hydrothermarchaeota in Hydrothermal Sediment.</title>
        <authorList>
            <person name="Zhou Z."/>
            <person name="Liu Y."/>
            <person name="Xu W."/>
            <person name="Pan J."/>
            <person name="Luo Z.H."/>
            <person name="Li M."/>
        </authorList>
    </citation>
    <scope>NUCLEOTIDE SEQUENCE [LARGE SCALE GENOMIC DNA]</scope>
    <source>
        <strain evidence="4">SpSt-747</strain>
    </source>
</reference>
<keyword evidence="1 4" id="KW-0808">Transferase</keyword>
<keyword evidence="1" id="KW-1003">Cell membrane</keyword>
<proteinExistence type="inferred from homology"/>
<dbReference type="InterPro" id="IPR032421">
    <property type="entry name" value="PMT_4TMC"/>
</dbReference>
<dbReference type="InterPro" id="IPR038731">
    <property type="entry name" value="RgtA/B/C-like"/>
</dbReference>
<dbReference type="Pfam" id="PF13231">
    <property type="entry name" value="PMT_2"/>
    <property type="match status" value="1"/>
</dbReference>
<dbReference type="AlphaFoldDB" id="A0A7V4DEU1"/>
<feature type="transmembrane region" description="Helical" evidence="1">
    <location>
        <begin position="261"/>
        <end position="281"/>
    </location>
</feature>
<feature type="domain" description="Protein O-mannosyl-transferase C-terminal four TM" evidence="3">
    <location>
        <begin position="457"/>
        <end position="551"/>
    </location>
</feature>
<feature type="transmembrane region" description="Helical" evidence="1">
    <location>
        <begin position="343"/>
        <end position="364"/>
    </location>
</feature>
<dbReference type="PANTHER" id="PTHR10050">
    <property type="entry name" value="DOLICHYL-PHOSPHATE-MANNOSE--PROTEIN MANNOSYLTRANSFERASE"/>
    <property type="match status" value="1"/>
</dbReference>
<gene>
    <name evidence="4" type="ORF">ENV30_08770</name>
</gene>
<evidence type="ECO:0000256" key="1">
    <source>
        <dbReference type="RuleBase" id="RU367007"/>
    </source>
</evidence>
<feature type="transmembrane region" description="Helical" evidence="1">
    <location>
        <begin position="434"/>
        <end position="453"/>
    </location>
</feature>
<dbReference type="InterPro" id="IPR008979">
    <property type="entry name" value="Galactose-bd-like_sf"/>
</dbReference>
<feature type="transmembrane region" description="Helical" evidence="1">
    <location>
        <begin position="458"/>
        <end position="475"/>
    </location>
</feature>
<sequence>MTRKPLFFLFALSLFSLLVSLYRLGSRDVPRTFWEPQRPGETVLVDLGENRSVGRISCFFGLTRESAYRIEYSEDGVTWRKGPEMKPDWVFRWEHVDGPFSGRYFKIVVEQPRGMLGEVAFFEVGSSRPLPIASVTALSASEGYERLFDEQAIAQYERSYLTGTYFDEIYHARTAFEHLRRLPPYEWTHPPLGKLIIALGVALFGMNPFGWRIMGVVFGTLLVPVVFFLARLFVPEEHALFAAALFTFDFMRFVQARIATIDTYVVFFVLLSFLFLFRYFLHGAEDREGLRLLFLSGLFFGLGAATKWTAVYAGLGMAVLFVVHHGLRIKRNPLHGGHFLRRVLPFAMLFFLFIPACLYFLSYIPYLLVPGYTFRDVFRLQLSMYRYHHDLKATHPFASPFWEWPVMARPIWLYKGEGLPKGYISSIVSFGNPALWWTGGITVLFALVTPAFLKRQGVFWILVAFFSQYVPWMLVPRITFIYHYYGCVPFLAVLLGVFFAWLEEDNPRARIWRWVLLGGAVVLFVLFYPILSGLPVSRAYVARFLRWFPSWTFFSGGE</sequence>
<name>A0A7V4DEU1_9BACT</name>
<comment type="subcellular location">
    <subcellularLocation>
        <location evidence="1">Cell membrane</location>
    </subcellularLocation>
</comment>
<evidence type="ECO:0000313" key="4">
    <source>
        <dbReference type="EMBL" id="HGI31379.1"/>
    </source>
</evidence>
<keyword evidence="1" id="KW-0812">Transmembrane</keyword>
<protein>
    <recommendedName>
        <fullName evidence="1">Polyprenol-phosphate-mannose--protein mannosyltransferase</fullName>
        <ecNumber evidence="1">2.4.1.-</ecNumber>
    </recommendedName>
</protein>
<dbReference type="InterPro" id="IPR027005">
    <property type="entry name" value="PMT-like"/>
</dbReference>
<keyword evidence="1" id="KW-1133">Transmembrane helix</keyword>
<dbReference type="Gene3D" id="2.60.120.260">
    <property type="entry name" value="Galactose-binding domain-like"/>
    <property type="match status" value="1"/>
</dbReference>
<evidence type="ECO:0000259" key="3">
    <source>
        <dbReference type="Pfam" id="PF16192"/>
    </source>
</evidence>
<dbReference type="GO" id="GO:0005886">
    <property type="term" value="C:plasma membrane"/>
    <property type="evidence" value="ECO:0007669"/>
    <property type="project" value="UniProtKB-SubCell"/>
</dbReference>
<dbReference type="UniPathway" id="UPA00378"/>
<accession>A0A7V4DEU1</accession>
<dbReference type="Pfam" id="PF16192">
    <property type="entry name" value="PMT_4TMC"/>
    <property type="match status" value="2"/>
</dbReference>
<feature type="transmembrane region" description="Helical" evidence="1">
    <location>
        <begin position="293"/>
        <end position="323"/>
    </location>
</feature>
<comment type="caution">
    <text evidence="4">The sequence shown here is derived from an EMBL/GenBank/DDBJ whole genome shotgun (WGS) entry which is preliminary data.</text>
</comment>
<feature type="domain" description="Protein O-mannosyl-transferase C-terminal four TM" evidence="3">
    <location>
        <begin position="374"/>
        <end position="449"/>
    </location>
</feature>
<dbReference type="EC" id="2.4.1.-" evidence="1"/>
<feature type="transmembrane region" description="Helical" evidence="1">
    <location>
        <begin position="514"/>
        <end position="531"/>
    </location>
</feature>
<keyword evidence="1" id="KW-0472">Membrane</keyword>
<feature type="transmembrane region" description="Helical" evidence="1">
    <location>
        <begin position="213"/>
        <end position="232"/>
    </location>
</feature>
<dbReference type="EMBL" id="DTFV01000126">
    <property type="protein sequence ID" value="HGI31379.1"/>
    <property type="molecule type" value="Genomic_DNA"/>
</dbReference>
<organism evidence="4">
    <name type="scientific">Candidatus Caldatribacterium californiense</name>
    <dbReference type="NCBI Taxonomy" id="1454726"/>
    <lineage>
        <taxon>Bacteria</taxon>
        <taxon>Pseudomonadati</taxon>
        <taxon>Atribacterota</taxon>
        <taxon>Atribacteria</taxon>
        <taxon>Atribacterales</taxon>
        <taxon>Candidatus Caldatribacteriaceae</taxon>
        <taxon>Candidatus Caldatribacterium</taxon>
    </lineage>
</organism>